<protein>
    <submittedName>
        <fullName evidence="3">Peptidase M23</fullName>
    </submittedName>
</protein>
<dbReference type="PANTHER" id="PTHR21666">
    <property type="entry name" value="PEPTIDASE-RELATED"/>
    <property type="match status" value="1"/>
</dbReference>
<keyword evidence="4" id="KW-1185">Reference proteome</keyword>
<evidence type="ECO:0000259" key="2">
    <source>
        <dbReference type="Pfam" id="PF01551"/>
    </source>
</evidence>
<reference evidence="4" key="1">
    <citation type="journal article" date="2011" name="J. Bacteriol.">
        <title>Genome sequences of eight morphologically diverse alphaproteobacteria.</title>
        <authorList>
            <consortium name="US DOE Joint Genome Institute"/>
            <person name="Brown P.J."/>
            <person name="Kysela D.T."/>
            <person name="Buechlein A."/>
            <person name="Hemmerich C."/>
            <person name="Brun Y.V."/>
        </authorList>
    </citation>
    <scope>NUCLEOTIDE SEQUENCE [LARGE SCALE GENOMIC DNA]</scope>
    <source>
        <strain evidence="4">ATCC 49814 / DSM 5838 / IFAM 1418</strain>
    </source>
</reference>
<dbReference type="PANTHER" id="PTHR21666:SF289">
    <property type="entry name" value="L-ALA--D-GLU ENDOPEPTIDASE"/>
    <property type="match status" value="1"/>
</dbReference>
<proteinExistence type="predicted"/>
<dbReference type="Pfam" id="PF01551">
    <property type="entry name" value="Peptidase_M23"/>
    <property type="match status" value="1"/>
</dbReference>
<dbReference type="Gene3D" id="2.70.70.10">
    <property type="entry name" value="Glucose Permease (Domain IIA)"/>
    <property type="match status" value="1"/>
</dbReference>
<dbReference type="EMBL" id="CP001678">
    <property type="protein sequence ID" value="ACT58758.1"/>
    <property type="molecule type" value="Genomic_DNA"/>
</dbReference>
<dbReference type="InterPro" id="IPR050570">
    <property type="entry name" value="Cell_wall_metabolism_enzyme"/>
</dbReference>
<gene>
    <name evidence="3" type="ordered locus">Hbal_1064</name>
</gene>
<dbReference type="HOGENOM" id="CLU_1238799_0_0_5"/>
<dbReference type="PROSITE" id="PS51257">
    <property type="entry name" value="PROKAR_LIPOPROTEIN"/>
    <property type="match status" value="1"/>
</dbReference>
<dbReference type="KEGG" id="hba:Hbal_1064"/>
<dbReference type="InterPro" id="IPR016047">
    <property type="entry name" value="M23ase_b-sheet_dom"/>
</dbReference>
<feature type="domain" description="M23ase beta-sheet core" evidence="2">
    <location>
        <begin position="106"/>
        <end position="198"/>
    </location>
</feature>
<dbReference type="CDD" id="cd12797">
    <property type="entry name" value="M23_peptidase"/>
    <property type="match status" value="1"/>
</dbReference>
<evidence type="ECO:0000313" key="3">
    <source>
        <dbReference type="EMBL" id="ACT58758.1"/>
    </source>
</evidence>
<evidence type="ECO:0000256" key="1">
    <source>
        <dbReference type="ARBA" id="ARBA00022729"/>
    </source>
</evidence>
<dbReference type="Proteomes" id="UP000002745">
    <property type="component" value="Chromosome"/>
</dbReference>
<sequence>MLKYVTSCLRKAVYLIGIGLIAGCASDQEIYQPPAEAASITSFGTLPFLSRVALCPSMNVKNPPEKDAVGYVDFAPFIAVDETIVLATTPLEAGCLSSGYGLRSNRMHKGIDYHHSQPVEIYAAGRGRILETGVHRDFGNYVLIYHGQGIYTRYAHMESITPELAYGQEIDMGQTIGRMGRTGRRVTGRHLHYEVLKGNYNTPKKSFGLVAINIFELPQMWPQ</sequence>
<name>C6XRC6_HIRBI</name>
<accession>C6XRC6</accession>
<dbReference type="eggNOG" id="COG0739">
    <property type="taxonomic scope" value="Bacteria"/>
</dbReference>
<dbReference type="AlphaFoldDB" id="C6XRC6"/>
<dbReference type="OrthoDB" id="9815245at2"/>
<dbReference type="GO" id="GO:0004222">
    <property type="term" value="F:metalloendopeptidase activity"/>
    <property type="evidence" value="ECO:0007669"/>
    <property type="project" value="TreeGrafter"/>
</dbReference>
<dbReference type="STRING" id="582402.Hbal_1064"/>
<organism evidence="3 4">
    <name type="scientific">Hirschia baltica (strain ATCC 49814 / DSM 5838 / IFAM 1418)</name>
    <dbReference type="NCBI Taxonomy" id="582402"/>
    <lineage>
        <taxon>Bacteria</taxon>
        <taxon>Pseudomonadati</taxon>
        <taxon>Pseudomonadota</taxon>
        <taxon>Alphaproteobacteria</taxon>
        <taxon>Hyphomonadales</taxon>
        <taxon>Hyphomonadaceae</taxon>
        <taxon>Hirschia</taxon>
    </lineage>
</organism>
<dbReference type="RefSeq" id="WP_015826908.1">
    <property type="nucleotide sequence ID" value="NC_012982.1"/>
</dbReference>
<keyword evidence="1" id="KW-0732">Signal</keyword>
<dbReference type="InterPro" id="IPR011055">
    <property type="entry name" value="Dup_hybrid_motif"/>
</dbReference>
<evidence type="ECO:0000313" key="4">
    <source>
        <dbReference type="Proteomes" id="UP000002745"/>
    </source>
</evidence>
<dbReference type="SUPFAM" id="SSF51261">
    <property type="entry name" value="Duplicated hybrid motif"/>
    <property type="match status" value="1"/>
</dbReference>